<gene>
    <name evidence="2" type="ORF">SAMN05421730_101929</name>
</gene>
<dbReference type="PANTHER" id="PTHR41373:SF1">
    <property type="entry name" value="PHOSPHATIDYLGLYCEROL LYSYLTRANSFERASE C-TERMINAL DOMAIN-CONTAINING PROTEIN"/>
    <property type="match status" value="1"/>
</dbReference>
<protein>
    <recommendedName>
        <fullName evidence="1">Phosphatidylglycerol lysyltransferase C-terminal domain-containing protein</fullName>
    </recommendedName>
</protein>
<dbReference type="SUPFAM" id="SSF55729">
    <property type="entry name" value="Acyl-CoA N-acyltransferases (Nat)"/>
    <property type="match status" value="2"/>
</dbReference>
<dbReference type="PIRSF" id="PIRSF018688">
    <property type="entry name" value="UCP018688"/>
    <property type="match status" value="1"/>
</dbReference>
<name>A0A1D3TVW0_9FIRM</name>
<dbReference type="Pfam" id="PF09924">
    <property type="entry name" value="LPG_synthase_C"/>
    <property type="match status" value="1"/>
</dbReference>
<dbReference type="InterPro" id="IPR024320">
    <property type="entry name" value="LPG_synthase_C"/>
</dbReference>
<dbReference type="RefSeq" id="WP_091235269.1">
    <property type="nucleotide sequence ID" value="NZ_FMKA01000019.1"/>
</dbReference>
<organism evidence="2 3">
    <name type="scientific">Anaerobium acetethylicum</name>
    <dbReference type="NCBI Taxonomy" id="1619234"/>
    <lineage>
        <taxon>Bacteria</taxon>
        <taxon>Bacillati</taxon>
        <taxon>Bacillota</taxon>
        <taxon>Clostridia</taxon>
        <taxon>Lachnospirales</taxon>
        <taxon>Lachnospiraceae</taxon>
        <taxon>Anaerobium</taxon>
    </lineage>
</organism>
<dbReference type="InterPro" id="IPR016181">
    <property type="entry name" value="Acyl_CoA_acyltransferase"/>
</dbReference>
<dbReference type="OrthoDB" id="9765580at2"/>
<feature type="domain" description="Phosphatidylglycerol lysyltransferase C-terminal" evidence="1">
    <location>
        <begin position="27"/>
        <end position="286"/>
    </location>
</feature>
<dbReference type="InterPro" id="IPR016732">
    <property type="entry name" value="UCP018688"/>
</dbReference>
<evidence type="ECO:0000313" key="2">
    <source>
        <dbReference type="EMBL" id="SCP98321.1"/>
    </source>
</evidence>
<evidence type="ECO:0000259" key="1">
    <source>
        <dbReference type="Pfam" id="PF09924"/>
    </source>
</evidence>
<evidence type="ECO:0000313" key="3">
    <source>
        <dbReference type="Proteomes" id="UP000199315"/>
    </source>
</evidence>
<accession>A0A1D3TVW0</accession>
<proteinExistence type="predicted"/>
<dbReference type="EMBL" id="FMKA01000019">
    <property type="protein sequence ID" value="SCP98321.1"/>
    <property type="molecule type" value="Genomic_DNA"/>
</dbReference>
<dbReference type="PANTHER" id="PTHR41373">
    <property type="entry name" value="DUF2156 DOMAIN-CONTAINING PROTEIN"/>
    <property type="match status" value="1"/>
</dbReference>
<dbReference type="AlphaFoldDB" id="A0A1D3TVW0"/>
<dbReference type="Proteomes" id="UP000199315">
    <property type="component" value="Unassembled WGS sequence"/>
</dbReference>
<sequence>MDIEFRRPELEDKQLIEQYLHMKKMMGCEMTFGNIYLWSRHYGVTFAVINDMLVFKSSWGKNPSFVYPVGKGDVKAVIDTLEQYCAELGCKLHFHSVSEEQFAELDSLYPGKYEIEYMRDSADYVYELEKLVSLAGKKYHGKRNHINRFIENNNWSYEAITRHNLEDCFQMALMWRKENLCDDDEGKTAELCVTLNALRLFEELDFMGGLIRVDGEVIAFTIGEPLSDDTFVIHIEKAFSKIQGAYPMINQQFLQHACMNYKYVNREEDMGSEGLRKAKLSYQPVFLVQKGVVKVKHPISG</sequence>
<reference evidence="2 3" key="1">
    <citation type="submission" date="2016-09" db="EMBL/GenBank/DDBJ databases">
        <authorList>
            <person name="Capua I."/>
            <person name="De Benedictis P."/>
            <person name="Joannis T."/>
            <person name="Lombin L.H."/>
            <person name="Cattoli G."/>
        </authorList>
    </citation>
    <scope>NUCLEOTIDE SEQUENCE [LARGE SCALE GENOMIC DNA]</scope>
    <source>
        <strain evidence="2 3">GluBS11</strain>
    </source>
</reference>
<keyword evidence="3" id="KW-1185">Reference proteome</keyword>
<dbReference type="Gene3D" id="3.40.630.30">
    <property type="match status" value="1"/>
</dbReference>
<dbReference type="STRING" id="1619234.SAMN05421730_101929"/>